<dbReference type="OrthoDB" id="8419513at2"/>
<dbReference type="AlphaFoldDB" id="A0A562P938"/>
<protein>
    <recommendedName>
        <fullName evidence="4">Lipoprotein</fullName>
    </recommendedName>
</protein>
<proteinExistence type="predicted"/>
<feature type="chain" id="PRO_5021712405" description="Lipoprotein" evidence="1">
    <location>
        <begin position="22"/>
        <end position="138"/>
    </location>
</feature>
<reference evidence="2 3" key="1">
    <citation type="journal article" date="2015" name="Stand. Genomic Sci.">
        <title>Genomic Encyclopedia of Bacterial and Archaeal Type Strains, Phase III: the genomes of soil and plant-associated and newly described type strains.</title>
        <authorList>
            <person name="Whitman W.B."/>
            <person name="Woyke T."/>
            <person name="Klenk H.P."/>
            <person name="Zhou Y."/>
            <person name="Lilburn T.G."/>
            <person name="Beck B.J."/>
            <person name="De Vos P."/>
            <person name="Vandamme P."/>
            <person name="Eisen J.A."/>
            <person name="Garrity G."/>
            <person name="Hugenholtz P."/>
            <person name="Kyrpides N.C."/>
        </authorList>
    </citation>
    <scope>NUCLEOTIDE SEQUENCE [LARGE SCALE GENOMIC DNA]</scope>
    <source>
        <strain evidence="2 3">CGMCC 1.2546</strain>
    </source>
</reference>
<evidence type="ECO:0000313" key="3">
    <source>
        <dbReference type="Proteomes" id="UP000317122"/>
    </source>
</evidence>
<dbReference type="EMBL" id="VLKT01000006">
    <property type="protein sequence ID" value="TWI40921.1"/>
    <property type="molecule type" value="Genomic_DNA"/>
</dbReference>
<organism evidence="2 3">
    <name type="scientific">Mesorhizobium tianshanense</name>
    <dbReference type="NCBI Taxonomy" id="39844"/>
    <lineage>
        <taxon>Bacteria</taxon>
        <taxon>Pseudomonadati</taxon>
        <taxon>Pseudomonadota</taxon>
        <taxon>Alphaproteobacteria</taxon>
        <taxon>Hyphomicrobiales</taxon>
        <taxon>Phyllobacteriaceae</taxon>
        <taxon>Mesorhizobium</taxon>
    </lineage>
</organism>
<accession>A0A562P938</accession>
<feature type="signal peptide" evidence="1">
    <location>
        <begin position="1"/>
        <end position="21"/>
    </location>
</feature>
<keyword evidence="3" id="KW-1185">Reference proteome</keyword>
<evidence type="ECO:0008006" key="4">
    <source>
        <dbReference type="Google" id="ProtNLM"/>
    </source>
</evidence>
<sequence>MSLRQTIARLALVATAGFVLASCQSGSKNAPTPSGKSASLLAMEQVAIAAHKCWIASKDAAFKPYQMANELNSFTGTPRFLLVPAKHYGAKPLLVVQAQGNSSRVDVFGPLMAEPLGARISSDIARWWAGNPACGAAA</sequence>
<name>A0A562P938_9HYPH</name>
<gene>
    <name evidence="2" type="ORF">IQ26_01343</name>
</gene>
<dbReference type="Proteomes" id="UP000317122">
    <property type="component" value="Unassembled WGS sequence"/>
</dbReference>
<keyword evidence="1" id="KW-0732">Signal</keyword>
<evidence type="ECO:0000256" key="1">
    <source>
        <dbReference type="SAM" id="SignalP"/>
    </source>
</evidence>
<evidence type="ECO:0000313" key="2">
    <source>
        <dbReference type="EMBL" id="TWI40921.1"/>
    </source>
</evidence>
<dbReference type="RefSeq" id="WP_145715118.1">
    <property type="nucleotide sequence ID" value="NZ_BSPF01000121.1"/>
</dbReference>
<comment type="caution">
    <text evidence="2">The sequence shown here is derived from an EMBL/GenBank/DDBJ whole genome shotgun (WGS) entry which is preliminary data.</text>
</comment>
<dbReference type="PROSITE" id="PS51257">
    <property type="entry name" value="PROKAR_LIPOPROTEIN"/>
    <property type="match status" value="1"/>
</dbReference>